<evidence type="ECO:0000256" key="4">
    <source>
        <dbReference type="ARBA" id="ARBA00023326"/>
    </source>
</evidence>
<accession>A0AAE1CY69</accession>
<dbReference type="SMART" id="SM00633">
    <property type="entry name" value="Glyco_10"/>
    <property type="match status" value="1"/>
</dbReference>
<dbReference type="Pfam" id="PF00331">
    <property type="entry name" value="Glyco_hydro_10"/>
    <property type="match status" value="1"/>
</dbReference>
<comment type="caution">
    <text evidence="7">The sequence shown here is derived from an EMBL/GenBank/DDBJ whole genome shotgun (WGS) entry which is preliminary data.</text>
</comment>
<dbReference type="Gene3D" id="3.20.20.80">
    <property type="entry name" value="Glycosidases"/>
    <property type="match status" value="1"/>
</dbReference>
<dbReference type="SUPFAM" id="SSF51445">
    <property type="entry name" value="(Trans)glycosidases"/>
    <property type="match status" value="1"/>
</dbReference>
<feature type="domain" description="GH10" evidence="6">
    <location>
        <begin position="1"/>
        <end position="245"/>
    </location>
</feature>
<gene>
    <name evidence="7" type="ORF">RRG08_064082</name>
</gene>
<dbReference type="PROSITE" id="PS51760">
    <property type="entry name" value="GH10_2"/>
    <property type="match status" value="1"/>
</dbReference>
<dbReference type="GO" id="GO:0031176">
    <property type="term" value="F:endo-1,4-beta-xylanase activity"/>
    <property type="evidence" value="ECO:0007669"/>
    <property type="project" value="UniProtKB-ARBA"/>
</dbReference>
<dbReference type="Proteomes" id="UP001283361">
    <property type="component" value="Unassembled WGS sequence"/>
</dbReference>
<keyword evidence="4" id="KW-0624">Polysaccharide degradation</keyword>
<feature type="region of interest" description="Disordered" evidence="5">
    <location>
        <begin position="278"/>
        <end position="301"/>
    </location>
</feature>
<evidence type="ECO:0000313" key="7">
    <source>
        <dbReference type="EMBL" id="KAK3743230.1"/>
    </source>
</evidence>
<dbReference type="EMBL" id="JAWDGP010006323">
    <property type="protein sequence ID" value="KAK3743230.1"/>
    <property type="molecule type" value="Genomic_DNA"/>
</dbReference>
<keyword evidence="8" id="KW-1185">Reference proteome</keyword>
<dbReference type="InterPro" id="IPR017853">
    <property type="entry name" value="GH"/>
</dbReference>
<comment type="similarity">
    <text evidence="1">Belongs to the glycosyl hydrolase 10 (cellulase F) family.</text>
</comment>
<evidence type="ECO:0000256" key="3">
    <source>
        <dbReference type="ARBA" id="ARBA00023277"/>
    </source>
</evidence>
<reference evidence="7" key="1">
    <citation type="journal article" date="2023" name="G3 (Bethesda)">
        <title>A reference genome for the long-term kleptoplast-retaining sea slug Elysia crispata morphotype clarki.</title>
        <authorList>
            <person name="Eastman K.E."/>
            <person name="Pendleton A.L."/>
            <person name="Shaikh M.A."/>
            <person name="Suttiyut T."/>
            <person name="Ogas R."/>
            <person name="Tomko P."/>
            <person name="Gavelis G."/>
            <person name="Widhalm J.R."/>
            <person name="Wisecaver J.H."/>
        </authorList>
    </citation>
    <scope>NUCLEOTIDE SEQUENCE</scope>
    <source>
        <strain evidence="7">ECLA1</strain>
    </source>
</reference>
<proteinExistence type="inferred from homology"/>
<organism evidence="7 8">
    <name type="scientific">Elysia crispata</name>
    <name type="common">lettuce slug</name>
    <dbReference type="NCBI Taxonomy" id="231223"/>
    <lineage>
        <taxon>Eukaryota</taxon>
        <taxon>Metazoa</taxon>
        <taxon>Spiralia</taxon>
        <taxon>Lophotrochozoa</taxon>
        <taxon>Mollusca</taxon>
        <taxon>Gastropoda</taxon>
        <taxon>Heterobranchia</taxon>
        <taxon>Euthyneura</taxon>
        <taxon>Panpulmonata</taxon>
        <taxon>Sacoglossa</taxon>
        <taxon>Placobranchoidea</taxon>
        <taxon>Plakobranchidae</taxon>
        <taxon>Elysia</taxon>
    </lineage>
</organism>
<evidence type="ECO:0000256" key="5">
    <source>
        <dbReference type="SAM" id="MobiDB-lite"/>
    </source>
</evidence>
<dbReference type="InterPro" id="IPR044846">
    <property type="entry name" value="GH10"/>
</dbReference>
<dbReference type="AlphaFoldDB" id="A0AAE1CY69"/>
<name>A0AAE1CY69_9GAST</name>
<dbReference type="GO" id="GO:0000272">
    <property type="term" value="P:polysaccharide catabolic process"/>
    <property type="evidence" value="ECO:0007669"/>
    <property type="project" value="UniProtKB-KW"/>
</dbReference>
<evidence type="ECO:0000259" key="6">
    <source>
        <dbReference type="PROSITE" id="PS51760"/>
    </source>
</evidence>
<protein>
    <recommendedName>
        <fullName evidence="6">GH10 domain-containing protein</fullName>
    </recommendedName>
</protein>
<evidence type="ECO:0000256" key="2">
    <source>
        <dbReference type="ARBA" id="ARBA00022801"/>
    </source>
</evidence>
<evidence type="ECO:0000313" key="8">
    <source>
        <dbReference type="Proteomes" id="UP001283361"/>
    </source>
</evidence>
<dbReference type="PANTHER" id="PTHR31490:SF1">
    <property type="entry name" value="ENDO-1,4-BETA-XYLANASE 1"/>
    <property type="match status" value="1"/>
</dbReference>
<sequence length="301" mass="34226">MTKFNSLKVRGHCMFWAVDGHSPDYVDSLSGAELKAEVEKHIRYMTSITKGKLAQWDVNNELVHGNYFERKTNDPNFTKYMFQSGHAQDPVPKLCLNEYNVVASGEATLTYLAQIQDFKSANVWLGAVGVQSHLPDFTEPDTTLMKYRLDVLSQAGLPIWVTELDVATVVYIRLVLDHLVRKTYHIYIHLDLNSACTKNTPDLHAQLLQFCMYAKHAWPTYTIAPILYVRETRPAYTLATTINQTRGPPPPWRAPQPYCFATTKKSTRGRPTCTMYAKPLPRHPPPHPLPCSAQPLRLVSR</sequence>
<evidence type="ECO:0000256" key="1">
    <source>
        <dbReference type="ARBA" id="ARBA00007495"/>
    </source>
</evidence>
<keyword evidence="3" id="KW-0119">Carbohydrate metabolism</keyword>
<dbReference type="PANTHER" id="PTHR31490">
    <property type="entry name" value="GLYCOSYL HYDROLASE"/>
    <property type="match status" value="1"/>
</dbReference>
<keyword evidence="2" id="KW-0378">Hydrolase</keyword>
<dbReference type="InterPro" id="IPR001000">
    <property type="entry name" value="GH10_dom"/>
</dbReference>